<evidence type="ECO:0000256" key="1">
    <source>
        <dbReference type="SAM" id="MobiDB-lite"/>
    </source>
</evidence>
<accession>A0A835VRA3</accession>
<reference evidence="2" key="1">
    <citation type="journal article" date="2020" name="bioRxiv">
        <title>Comparative genomics of Chlamydomonas.</title>
        <authorList>
            <person name="Craig R.J."/>
            <person name="Hasan A.R."/>
            <person name="Ness R.W."/>
            <person name="Keightley P.D."/>
        </authorList>
    </citation>
    <scope>NUCLEOTIDE SEQUENCE</scope>
    <source>
        <strain evidence="2">SAG 7.73</strain>
    </source>
</reference>
<proteinExistence type="predicted"/>
<dbReference type="Proteomes" id="UP000650467">
    <property type="component" value="Unassembled WGS sequence"/>
</dbReference>
<feature type="compositionally biased region" description="Basic residues" evidence="1">
    <location>
        <begin position="346"/>
        <end position="355"/>
    </location>
</feature>
<comment type="caution">
    <text evidence="2">The sequence shown here is derived from an EMBL/GenBank/DDBJ whole genome shotgun (WGS) entry which is preliminary data.</text>
</comment>
<keyword evidence="3" id="KW-1185">Reference proteome</keyword>
<sequence>MPGAHGLCRLRLELDGAASPVLLTSTNSLSRVGSTTAPMSSPSTFVNVTRAWTGSLYATAASLAACPAPADRAGWVAAWPRFVLSTSAASAPGHSQSLTAWPAVHMGKTALAGLGGSPAYDYNLSDVRVTMRVEALSGPTPAGIPDVGWLNFTAGQVSTTLASAFLVSVNSVTGTRYDSIANLTCNLTSMGMSLDVRVDHDSGLHVLAVRLPALPLLYRGVSRLNVFGSPYDSFANVSLDSTLSAQVVLDCPAYCGDFGTCAPKVNGCASTSAASEAVCECDCGWTAAANGTECIVPGGFCTKPPPASRSSAATGNGGAGCPLALPPPHLTPLPSPTAAGAAGRPPPRKRVTHNT</sequence>
<organism evidence="2 3">
    <name type="scientific">Chlamydomonas incerta</name>
    <dbReference type="NCBI Taxonomy" id="51695"/>
    <lineage>
        <taxon>Eukaryota</taxon>
        <taxon>Viridiplantae</taxon>
        <taxon>Chlorophyta</taxon>
        <taxon>core chlorophytes</taxon>
        <taxon>Chlorophyceae</taxon>
        <taxon>CS clade</taxon>
        <taxon>Chlamydomonadales</taxon>
        <taxon>Chlamydomonadaceae</taxon>
        <taxon>Chlamydomonas</taxon>
    </lineage>
</organism>
<dbReference type="AlphaFoldDB" id="A0A835VRA3"/>
<evidence type="ECO:0000313" key="3">
    <source>
        <dbReference type="Proteomes" id="UP000650467"/>
    </source>
</evidence>
<protein>
    <submittedName>
        <fullName evidence="2">Uncharacterized protein</fullName>
    </submittedName>
</protein>
<evidence type="ECO:0000313" key="2">
    <source>
        <dbReference type="EMBL" id="KAG2422576.1"/>
    </source>
</evidence>
<feature type="compositionally biased region" description="Pro residues" evidence="1">
    <location>
        <begin position="324"/>
        <end position="335"/>
    </location>
</feature>
<name>A0A835VRA3_CHLIN</name>
<dbReference type="OrthoDB" id="555520at2759"/>
<dbReference type="EMBL" id="JAEHOC010000100">
    <property type="protein sequence ID" value="KAG2422576.1"/>
    <property type="molecule type" value="Genomic_DNA"/>
</dbReference>
<feature type="region of interest" description="Disordered" evidence="1">
    <location>
        <begin position="312"/>
        <end position="355"/>
    </location>
</feature>
<gene>
    <name evidence="2" type="ORF">HXX76_015904</name>
</gene>